<comment type="caution">
    <text evidence="1">The sequence shown here is derived from an EMBL/GenBank/DDBJ whole genome shotgun (WGS) entry which is preliminary data.</text>
</comment>
<proteinExistence type="predicted"/>
<evidence type="ECO:0000313" key="1">
    <source>
        <dbReference type="EMBL" id="MQM03091.1"/>
    </source>
</evidence>
<dbReference type="Proteomes" id="UP000652761">
    <property type="component" value="Unassembled WGS sequence"/>
</dbReference>
<protein>
    <submittedName>
        <fullName evidence="1">Uncharacterized protein</fullName>
    </submittedName>
</protein>
<organism evidence="1 2">
    <name type="scientific">Colocasia esculenta</name>
    <name type="common">Wild taro</name>
    <name type="synonym">Arum esculentum</name>
    <dbReference type="NCBI Taxonomy" id="4460"/>
    <lineage>
        <taxon>Eukaryota</taxon>
        <taxon>Viridiplantae</taxon>
        <taxon>Streptophyta</taxon>
        <taxon>Embryophyta</taxon>
        <taxon>Tracheophyta</taxon>
        <taxon>Spermatophyta</taxon>
        <taxon>Magnoliopsida</taxon>
        <taxon>Liliopsida</taxon>
        <taxon>Araceae</taxon>
        <taxon>Aroideae</taxon>
        <taxon>Colocasieae</taxon>
        <taxon>Colocasia</taxon>
    </lineage>
</organism>
<accession>A0A843WBQ3</accession>
<reference evidence="1" key="1">
    <citation type="submission" date="2017-07" db="EMBL/GenBank/DDBJ databases">
        <title>Taro Niue Genome Assembly and Annotation.</title>
        <authorList>
            <person name="Atibalentja N."/>
            <person name="Keating K."/>
            <person name="Fields C.J."/>
        </authorList>
    </citation>
    <scope>NUCLEOTIDE SEQUENCE</scope>
    <source>
        <strain evidence="1">Niue_2</strain>
        <tissue evidence="1">Leaf</tissue>
    </source>
</reference>
<evidence type="ECO:0000313" key="2">
    <source>
        <dbReference type="Proteomes" id="UP000652761"/>
    </source>
</evidence>
<keyword evidence="2" id="KW-1185">Reference proteome</keyword>
<sequence>MVRTYLRSSPKLSMASKTLSPFPLLLVVIVVLFSVAIFITSTTAARVLSEKSQTKGKSGEVVNVKATAAKEPGEHIGYRALNRTRPAVPSKPGDPYGHGCKYYVRCHFKPPAERVH</sequence>
<gene>
    <name evidence="1" type="ORF">Taro_035863</name>
</gene>
<dbReference type="EMBL" id="NMUH01002975">
    <property type="protein sequence ID" value="MQM03091.1"/>
    <property type="molecule type" value="Genomic_DNA"/>
</dbReference>
<name>A0A843WBQ3_COLES</name>
<dbReference type="AlphaFoldDB" id="A0A843WBQ3"/>